<dbReference type="PANTHER" id="PTHR33202:SF7">
    <property type="entry name" value="FERRIC UPTAKE REGULATION PROTEIN"/>
    <property type="match status" value="1"/>
</dbReference>
<dbReference type="OrthoDB" id="8659436at2"/>
<dbReference type="GO" id="GO:0003700">
    <property type="term" value="F:DNA-binding transcription factor activity"/>
    <property type="evidence" value="ECO:0007669"/>
    <property type="project" value="InterPro"/>
</dbReference>
<feature type="binding site" evidence="7">
    <location>
        <position position="164"/>
    </location>
    <ligand>
        <name>Zn(2+)</name>
        <dbReference type="ChEBI" id="CHEBI:29105"/>
    </ligand>
</feature>
<sequence length="212" mass="22715">MTARSIAIRLLITSRSSRGATLPLSGVYSSLEAVIMASITHIGSAGLSAEHQDSKGASSEEGVSGAECTGLDESLQRLKDAGFRLTPQRRAILEIFHDGAGHLTPQQVFATLDDVVPSLSLATVYNTLELLEEIGLLTRVTAHDGQTYFDPTVVPHHHALCDGCGDIFDVFLKPGALDDLIADAEAFEGANPDFRVTQATVWLRGRCKSCQH</sequence>
<evidence type="ECO:0000256" key="3">
    <source>
        <dbReference type="ARBA" id="ARBA00022833"/>
    </source>
</evidence>
<dbReference type="InterPro" id="IPR002481">
    <property type="entry name" value="FUR"/>
</dbReference>
<comment type="similarity">
    <text evidence="1">Belongs to the Fur family.</text>
</comment>
<dbReference type="PANTHER" id="PTHR33202">
    <property type="entry name" value="ZINC UPTAKE REGULATION PROTEIN"/>
    <property type="match status" value="1"/>
</dbReference>
<dbReference type="GO" id="GO:0045892">
    <property type="term" value="P:negative regulation of DNA-templated transcription"/>
    <property type="evidence" value="ECO:0007669"/>
    <property type="project" value="TreeGrafter"/>
</dbReference>
<evidence type="ECO:0000256" key="7">
    <source>
        <dbReference type="PIRSR" id="PIRSR602481-1"/>
    </source>
</evidence>
<comment type="cofactor">
    <cofactor evidence="7">
        <name>Zn(2+)</name>
        <dbReference type="ChEBI" id="CHEBI:29105"/>
    </cofactor>
    <text evidence="7">Binds 1 zinc ion per subunit.</text>
</comment>
<dbReference type="GO" id="GO:0008270">
    <property type="term" value="F:zinc ion binding"/>
    <property type="evidence" value="ECO:0007669"/>
    <property type="project" value="TreeGrafter"/>
</dbReference>
<keyword evidence="9" id="KW-1185">Reference proteome</keyword>
<name>A0A2Z4FMF3_9DELT</name>
<protein>
    <recommendedName>
        <fullName evidence="10">Transcriptional repressor</fullName>
    </recommendedName>
</protein>
<dbReference type="KEGG" id="bsed:DN745_12825"/>
<dbReference type="Pfam" id="PF01475">
    <property type="entry name" value="FUR"/>
    <property type="match status" value="1"/>
</dbReference>
<evidence type="ECO:0000256" key="2">
    <source>
        <dbReference type="ARBA" id="ARBA00022491"/>
    </source>
</evidence>
<organism evidence="8 9">
    <name type="scientific">Bradymonas sediminis</name>
    <dbReference type="NCBI Taxonomy" id="1548548"/>
    <lineage>
        <taxon>Bacteria</taxon>
        <taxon>Deltaproteobacteria</taxon>
        <taxon>Bradymonadales</taxon>
        <taxon>Bradymonadaceae</taxon>
        <taxon>Bradymonas</taxon>
    </lineage>
</organism>
<keyword evidence="4" id="KW-0805">Transcription regulation</keyword>
<dbReference type="CDD" id="cd07153">
    <property type="entry name" value="Fur_like"/>
    <property type="match status" value="1"/>
</dbReference>
<feature type="binding site" evidence="7">
    <location>
        <position position="210"/>
    </location>
    <ligand>
        <name>Zn(2+)</name>
        <dbReference type="ChEBI" id="CHEBI:29105"/>
    </ligand>
</feature>
<evidence type="ECO:0000256" key="5">
    <source>
        <dbReference type="ARBA" id="ARBA00023125"/>
    </source>
</evidence>
<evidence type="ECO:0000256" key="6">
    <source>
        <dbReference type="ARBA" id="ARBA00023163"/>
    </source>
</evidence>
<keyword evidence="3 7" id="KW-0862">Zinc</keyword>
<keyword evidence="6" id="KW-0804">Transcription</keyword>
<dbReference type="InterPro" id="IPR036388">
    <property type="entry name" value="WH-like_DNA-bd_sf"/>
</dbReference>
<evidence type="ECO:0000256" key="4">
    <source>
        <dbReference type="ARBA" id="ARBA00023015"/>
    </source>
</evidence>
<gene>
    <name evidence="8" type="ORF">DN745_12825</name>
</gene>
<dbReference type="InterPro" id="IPR043135">
    <property type="entry name" value="Fur_C"/>
</dbReference>
<evidence type="ECO:0000313" key="8">
    <source>
        <dbReference type="EMBL" id="AWV90167.1"/>
    </source>
</evidence>
<evidence type="ECO:0000313" key="9">
    <source>
        <dbReference type="Proteomes" id="UP000249799"/>
    </source>
</evidence>
<feature type="binding site" evidence="7">
    <location>
        <position position="207"/>
    </location>
    <ligand>
        <name>Zn(2+)</name>
        <dbReference type="ChEBI" id="CHEBI:29105"/>
    </ligand>
</feature>
<dbReference type="Gene3D" id="3.30.1490.190">
    <property type="match status" value="1"/>
</dbReference>
<dbReference type="Proteomes" id="UP000249799">
    <property type="component" value="Chromosome"/>
</dbReference>
<reference evidence="8 9" key="1">
    <citation type="submission" date="2018-06" db="EMBL/GenBank/DDBJ databases">
        <title>Lujinxingia sediminis gen. nov. sp. nov., a new facultative anaerobic member of the class Deltaproteobacteria, and proposal of Lujinxingaceae fam. nov.</title>
        <authorList>
            <person name="Guo L.-Y."/>
            <person name="Li C.-M."/>
            <person name="Wang S."/>
            <person name="Du Z.-J."/>
        </authorList>
    </citation>
    <scope>NUCLEOTIDE SEQUENCE [LARGE SCALE GENOMIC DNA]</scope>
    <source>
        <strain evidence="8 9">FA350</strain>
    </source>
</reference>
<keyword evidence="5" id="KW-0238">DNA-binding</keyword>
<dbReference type="GO" id="GO:1900376">
    <property type="term" value="P:regulation of secondary metabolite biosynthetic process"/>
    <property type="evidence" value="ECO:0007669"/>
    <property type="project" value="TreeGrafter"/>
</dbReference>
<dbReference type="SUPFAM" id="SSF46785">
    <property type="entry name" value="Winged helix' DNA-binding domain"/>
    <property type="match status" value="1"/>
</dbReference>
<evidence type="ECO:0000256" key="1">
    <source>
        <dbReference type="ARBA" id="ARBA00007957"/>
    </source>
</evidence>
<dbReference type="Gene3D" id="1.10.10.10">
    <property type="entry name" value="Winged helix-like DNA-binding domain superfamily/Winged helix DNA-binding domain"/>
    <property type="match status" value="1"/>
</dbReference>
<dbReference type="AlphaFoldDB" id="A0A2Z4FMF3"/>
<accession>A0A2Z4FMF3</accession>
<evidence type="ECO:0008006" key="10">
    <source>
        <dbReference type="Google" id="ProtNLM"/>
    </source>
</evidence>
<keyword evidence="2" id="KW-0678">Repressor</keyword>
<proteinExistence type="inferred from homology"/>
<keyword evidence="7" id="KW-0479">Metal-binding</keyword>
<feature type="binding site" evidence="7">
    <location>
        <position position="161"/>
    </location>
    <ligand>
        <name>Zn(2+)</name>
        <dbReference type="ChEBI" id="CHEBI:29105"/>
    </ligand>
</feature>
<dbReference type="InterPro" id="IPR036390">
    <property type="entry name" value="WH_DNA-bd_sf"/>
</dbReference>
<dbReference type="GO" id="GO:0000976">
    <property type="term" value="F:transcription cis-regulatory region binding"/>
    <property type="evidence" value="ECO:0007669"/>
    <property type="project" value="TreeGrafter"/>
</dbReference>
<dbReference type="EMBL" id="CP030032">
    <property type="protein sequence ID" value="AWV90167.1"/>
    <property type="molecule type" value="Genomic_DNA"/>
</dbReference>